<reference evidence="1 2" key="1">
    <citation type="journal article" date="2018" name="Mol. Plant">
        <title>The genome of Artemisia annua provides insight into the evolution of Asteraceae family and artemisinin biosynthesis.</title>
        <authorList>
            <person name="Shen Q."/>
            <person name="Zhang L."/>
            <person name="Liao Z."/>
            <person name="Wang S."/>
            <person name="Yan T."/>
            <person name="Shi P."/>
            <person name="Liu M."/>
            <person name="Fu X."/>
            <person name="Pan Q."/>
            <person name="Wang Y."/>
            <person name="Lv Z."/>
            <person name="Lu X."/>
            <person name="Zhang F."/>
            <person name="Jiang W."/>
            <person name="Ma Y."/>
            <person name="Chen M."/>
            <person name="Hao X."/>
            <person name="Li L."/>
            <person name="Tang Y."/>
            <person name="Lv G."/>
            <person name="Zhou Y."/>
            <person name="Sun X."/>
            <person name="Brodelius P.E."/>
            <person name="Rose J.K.C."/>
            <person name="Tang K."/>
        </authorList>
    </citation>
    <scope>NUCLEOTIDE SEQUENCE [LARGE SCALE GENOMIC DNA]</scope>
    <source>
        <strain evidence="2">cv. Huhao1</strain>
        <tissue evidence="1">Leaf</tissue>
    </source>
</reference>
<name>A0A2U1N335_ARTAN</name>
<dbReference type="AlphaFoldDB" id="A0A2U1N335"/>
<protein>
    <submittedName>
        <fullName evidence="1">Uncharacterized protein</fullName>
    </submittedName>
</protein>
<accession>A0A2U1N335</accession>
<evidence type="ECO:0000313" key="2">
    <source>
        <dbReference type="Proteomes" id="UP000245207"/>
    </source>
</evidence>
<organism evidence="1 2">
    <name type="scientific">Artemisia annua</name>
    <name type="common">Sweet wormwood</name>
    <dbReference type="NCBI Taxonomy" id="35608"/>
    <lineage>
        <taxon>Eukaryota</taxon>
        <taxon>Viridiplantae</taxon>
        <taxon>Streptophyta</taxon>
        <taxon>Embryophyta</taxon>
        <taxon>Tracheophyta</taxon>
        <taxon>Spermatophyta</taxon>
        <taxon>Magnoliopsida</taxon>
        <taxon>eudicotyledons</taxon>
        <taxon>Gunneridae</taxon>
        <taxon>Pentapetalae</taxon>
        <taxon>asterids</taxon>
        <taxon>campanulids</taxon>
        <taxon>Asterales</taxon>
        <taxon>Asteraceae</taxon>
        <taxon>Asteroideae</taxon>
        <taxon>Anthemideae</taxon>
        <taxon>Artemisiinae</taxon>
        <taxon>Artemisia</taxon>
    </lineage>
</organism>
<evidence type="ECO:0000313" key="1">
    <source>
        <dbReference type="EMBL" id="PWA67940.1"/>
    </source>
</evidence>
<dbReference type="Proteomes" id="UP000245207">
    <property type="component" value="Unassembled WGS sequence"/>
</dbReference>
<comment type="caution">
    <text evidence="1">The sequence shown here is derived from an EMBL/GenBank/DDBJ whole genome shotgun (WGS) entry which is preliminary data.</text>
</comment>
<sequence>MKAHPKAGTTTDAEHAAAKPFRCRTGFKLWREVSKVPLQLWIASGGGFMGCNAIMRYFELGYRNKFWESSKRFPWYKGSYSFKVAGTSKRTGTGSIMSHANNRRQRSSLEVRLCNQWEVPTVDMKIIGPHIQSHEVIGFFLLNRVYL</sequence>
<keyword evidence="2" id="KW-1185">Reference proteome</keyword>
<dbReference type="EMBL" id="PKPP01003733">
    <property type="protein sequence ID" value="PWA67940.1"/>
    <property type="molecule type" value="Genomic_DNA"/>
</dbReference>
<gene>
    <name evidence="1" type="ORF">CTI12_AA313440</name>
</gene>
<proteinExistence type="predicted"/>